<dbReference type="EMBL" id="GECU01003399">
    <property type="protein sequence ID" value="JAT04308.1"/>
    <property type="molecule type" value="Transcribed_RNA"/>
</dbReference>
<name>A0A1B6JYM1_9HEMI</name>
<keyword evidence="5" id="KW-0539">Nucleus</keyword>
<protein>
    <recommendedName>
        <fullName evidence="7">Mediator of RNA polymerase II transcription subunit 27</fullName>
    </recommendedName>
</protein>
<dbReference type="InterPro" id="IPR021627">
    <property type="entry name" value="Mediator_Med27"/>
</dbReference>
<proteinExistence type="inferred from homology"/>
<evidence type="ECO:0008006" key="7">
    <source>
        <dbReference type="Google" id="ProtNLM"/>
    </source>
</evidence>
<dbReference type="AlphaFoldDB" id="A0A1B6JYM1"/>
<gene>
    <name evidence="6" type="ORF">g.47625</name>
</gene>
<dbReference type="GO" id="GO:0016592">
    <property type="term" value="C:mediator complex"/>
    <property type="evidence" value="ECO:0007669"/>
    <property type="project" value="InterPro"/>
</dbReference>
<dbReference type="GO" id="GO:0003713">
    <property type="term" value="F:transcription coactivator activity"/>
    <property type="evidence" value="ECO:0007669"/>
    <property type="project" value="TreeGrafter"/>
</dbReference>
<dbReference type="PANTHER" id="PTHR13130">
    <property type="entry name" value="34 KDA TRANSCRIPTIONAL CO-ACTIVATOR-RELATED"/>
    <property type="match status" value="1"/>
</dbReference>
<keyword evidence="3" id="KW-0805">Transcription regulation</keyword>
<evidence type="ECO:0000256" key="4">
    <source>
        <dbReference type="ARBA" id="ARBA00023163"/>
    </source>
</evidence>
<accession>A0A1B6JYM1</accession>
<sequence>MFPSEMENLYTALSAVKTLRSSVGQVFSSLASGLRADHGEEGKENKFLVELQDLLTSVNNHLRDVEQAVGSLSPPPGPFALGNTSFLSQECTHDRLALYSQLVLSYKWTDKIHEYSNLAVQLLNQNSLKRSYTGTQSSKRRRYATSSHNVSIQAVETLIASIDRQFSDMNVSVCREYRNNPLGQSQVPCFEVRVTQQGISREYQSLHDAGIPQVVIVQVSLGRVLTALLTLKGMMIEWVQVRGFGESLELWTESRYKVFRKLTENTHIAMLHFYSPTMPELGVRSLLTWLHSYHNLFSEPCKRCGNYLQSSLPPTSRDMRTLEPYHEECKP</sequence>
<evidence type="ECO:0000256" key="2">
    <source>
        <dbReference type="ARBA" id="ARBA00008048"/>
    </source>
</evidence>
<comment type="subcellular location">
    <subcellularLocation>
        <location evidence="1">Nucleus</location>
    </subcellularLocation>
</comment>
<keyword evidence="4" id="KW-0804">Transcription</keyword>
<dbReference type="PANTHER" id="PTHR13130:SF4">
    <property type="entry name" value="MEDIATOR OF RNA POLYMERASE II TRANSCRIPTION SUBUNIT 27"/>
    <property type="match status" value="1"/>
</dbReference>
<comment type="similarity">
    <text evidence="2">Belongs to the Mediator complex subunit 27 family.</text>
</comment>
<evidence type="ECO:0000256" key="3">
    <source>
        <dbReference type="ARBA" id="ARBA00023015"/>
    </source>
</evidence>
<dbReference type="GO" id="GO:0006357">
    <property type="term" value="P:regulation of transcription by RNA polymerase II"/>
    <property type="evidence" value="ECO:0007669"/>
    <property type="project" value="TreeGrafter"/>
</dbReference>
<organism evidence="6">
    <name type="scientific">Homalodisca liturata</name>
    <dbReference type="NCBI Taxonomy" id="320908"/>
    <lineage>
        <taxon>Eukaryota</taxon>
        <taxon>Metazoa</taxon>
        <taxon>Ecdysozoa</taxon>
        <taxon>Arthropoda</taxon>
        <taxon>Hexapoda</taxon>
        <taxon>Insecta</taxon>
        <taxon>Pterygota</taxon>
        <taxon>Neoptera</taxon>
        <taxon>Paraneoptera</taxon>
        <taxon>Hemiptera</taxon>
        <taxon>Auchenorrhyncha</taxon>
        <taxon>Membracoidea</taxon>
        <taxon>Cicadellidae</taxon>
        <taxon>Cicadellinae</taxon>
        <taxon>Proconiini</taxon>
        <taxon>Homalodisca</taxon>
    </lineage>
</organism>
<dbReference type="Pfam" id="PF11571">
    <property type="entry name" value="Med27"/>
    <property type="match status" value="1"/>
</dbReference>
<reference evidence="6" key="1">
    <citation type="submission" date="2015-11" db="EMBL/GenBank/DDBJ databases">
        <title>De novo transcriptome assembly of four potential Pierce s Disease insect vectors from Arizona vineyards.</title>
        <authorList>
            <person name="Tassone E.E."/>
        </authorList>
    </citation>
    <scope>NUCLEOTIDE SEQUENCE</scope>
</reference>
<evidence type="ECO:0000256" key="5">
    <source>
        <dbReference type="ARBA" id="ARBA00023242"/>
    </source>
</evidence>
<evidence type="ECO:0000256" key="1">
    <source>
        <dbReference type="ARBA" id="ARBA00004123"/>
    </source>
</evidence>
<evidence type="ECO:0000313" key="6">
    <source>
        <dbReference type="EMBL" id="JAT04308.1"/>
    </source>
</evidence>